<evidence type="ECO:0000313" key="2">
    <source>
        <dbReference type="Proteomes" id="UP000249890"/>
    </source>
</evidence>
<reference evidence="1 2" key="1">
    <citation type="submission" date="2017-06" db="EMBL/GenBank/DDBJ databases">
        <title>Complete genome sequence of Paenibacillus donghaensis KCTC 13049T isolated from East Sea sediment, South Korea.</title>
        <authorList>
            <person name="Jung B.K."/>
            <person name="Hong S.-J."/>
            <person name="Shin J.-H."/>
        </authorList>
    </citation>
    <scope>NUCLEOTIDE SEQUENCE [LARGE SCALE GENOMIC DNA]</scope>
    <source>
        <strain evidence="1 2">KCTC 13049</strain>
    </source>
</reference>
<sequence>MRYWKNGSQVTIILILSFLVIFSTTDSIFAASTDLSAVNKPTYSITTPYTYPLTPDDARDWLELWKKINSTTKVLEFLTVPRDVAQHMTTEALIDTILTFPLATYIGESHEDKASDDTKRIDDFIGRNSGRGLCHFTTSGDKSILERRTEGKSEWASCPLEGWQRKNDSAYFL</sequence>
<dbReference type="EMBL" id="CP021780">
    <property type="protein sequence ID" value="ASA23436.1"/>
    <property type="molecule type" value="Genomic_DNA"/>
</dbReference>
<organism evidence="1 2">
    <name type="scientific">Paenibacillus donghaensis</name>
    <dbReference type="NCBI Taxonomy" id="414771"/>
    <lineage>
        <taxon>Bacteria</taxon>
        <taxon>Bacillati</taxon>
        <taxon>Bacillota</taxon>
        <taxon>Bacilli</taxon>
        <taxon>Bacillales</taxon>
        <taxon>Paenibacillaceae</taxon>
        <taxon>Paenibacillus</taxon>
    </lineage>
</organism>
<name>A0A2Z2K9S0_9BACL</name>
<proteinExistence type="predicted"/>
<accession>A0A2Z2K9S0</accession>
<protein>
    <submittedName>
        <fullName evidence="1">Uncharacterized protein</fullName>
    </submittedName>
</protein>
<dbReference type="AlphaFoldDB" id="A0A2Z2K9S0"/>
<dbReference type="RefSeq" id="WP_087917426.1">
    <property type="nucleotide sequence ID" value="NZ_CP021780.1"/>
</dbReference>
<evidence type="ECO:0000313" key="1">
    <source>
        <dbReference type="EMBL" id="ASA23436.1"/>
    </source>
</evidence>
<dbReference type="KEGG" id="pdh:B9T62_23085"/>
<gene>
    <name evidence="1" type="ORF">B9T62_23085</name>
</gene>
<keyword evidence="2" id="KW-1185">Reference proteome</keyword>
<dbReference type="Proteomes" id="UP000249890">
    <property type="component" value="Chromosome"/>
</dbReference>